<reference evidence="1 2" key="1">
    <citation type="submission" date="2019-06" db="EMBL/GenBank/DDBJ databases">
        <title>Sorghum-associated microbial communities from plants grown in Nebraska, USA.</title>
        <authorList>
            <person name="Schachtman D."/>
        </authorList>
    </citation>
    <scope>NUCLEOTIDE SEQUENCE [LARGE SCALE GENOMIC DNA]</scope>
    <source>
        <strain evidence="1 2">1209</strain>
    </source>
</reference>
<accession>A0A561PXN9</accession>
<dbReference type="InterPro" id="IPR016187">
    <property type="entry name" value="CTDL_fold"/>
</dbReference>
<dbReference type="InterPro" id="IPR042095">
    <property type="entry name" value="SUMF_sf"/>
</dbReference>
<proteinExistence type="predicted"/>
<gene>
    <name evidence="1" type="ORF">FHW36_102628</name>
</gene>
<dbReference type="EMBL" id="VIWO01000002">
    <property type="protein sequence ID" value="TWF42867.1"/>
    <property type="molecule type" value="Genomic_DNA"/>
</dbReference>
<name>A0A561PXN9_9BACT</name>
<comment type="caution">
    <text evidence="1">The sequence shown here is derived from an EMBL/GenBank/DDBJ whole genome shotgun (WGS) entry which is preliminary data.</text>
</comment>
<dbReference type="Proteomes" id="UP000320811">
    <property type="component" value="Unassembled WGS sequence"/>
</dbReference>
<keyword evidence="2" id="KW-1185">Reference proteome</keyword>
<dbReference type="Gene3D" id="3.90.1580.10">
    <property type="entry name" value="paralog of FGE (formylglycine-generating enzyme)"/>
    <property type="match status" value="1"/>
</dbReference>
<organism evidence="1 2">
    <name type="scientific">Chitinophaga polysaccharea</name>
    <dbReference type="NCBI Taxonomy" id="1293035"/>
    <lineage>
        <taxon>Bacteria</taxon>
        <taxon>Pseudomonadati</taxon>
        <taxon>Bacteroidota</taxon>
        <taxon>Chitinophagia</taxon>
        <taxon>Chitinophagales</taxon>
        <taxon>Chitinophagaceae</taxon>
        <taxon>Chitinophaga</taxon>
    </lineage>
</organism>
<evidence type="ECO:0000313" key="2">
    <source>
        <dbReference type="Proteomes" id="UP000320811"/>
    </source>
</evidence>
<evidence type="ECO:0000313" key="1">
    <source>
        <dbReference type="EMBL" id="TWF42867.1"/>
    </source>
</evidence>
<protein>
    <submittedName>
        <fullName evidence="1">Sulfatase-modifying factor enzyme 1</fullName>
    </submittedName>
</protein>
<dbReference type="SUPFAM" id="SSF56436">
    <property type="entry name" value="C-type lectin-like"/>
    <property type="match status" value="1"/>
</dbReference>
<sequence length="332" mass="37843">MFIYMDITPIFSRKAWNQLTHDEAAHLLQHLVVTRLPGFTILRFEQFDKFQQSTYTAVMTYEGCEFVFVPGDTVTLGLDPLVIPDTTRQQLTELMGGNIDETNTYLQERLSPLRTATIAPMIVERQVRETGYFPVALNDERLLADDYFEKTMAEVSASTREHWTYTVNDSFRLVKNGARIQAFLYEPASYPALLQEVSASGFSLPTEDEWEYLCGGGSRSLYPWGNSVNRLEKYHHFAAGKDDAAPYILDIPNHFGLVIANNPYRYEVTSSEWFLKSGDGGCNICGGAGMELGYLPVSSYYRDSYIFDEEMNYKGEITGDYTFTRRIKHLAL</sequence>
<dbReference type="AlphaFoldDB" id="A0A561PXN9"/>